<reference evidence="4 5" key="1">
    <citation type="submission" date="2019-11" db="EMBL/GenBank/DDBJ databases">
        <title>Draft genome of Amycolatopsis RM579.</title>
        <authorList>
            <person name="Duangmal K."/>
            <person name="Mingma R."/>
        </authorList>
    </citation>
    <scope>NUCLEOTIDE SEQUENCE [LARGE SCALE GENOMIC DNA]</scope>
    <source>
        <strain evidence="4 5">RM579</strain>
    </source>
</reference>
<comment type="similarity">
    <text evidence="1">Belongs to the bacterial sugar transferase family.</text>
</comment>
<dbReference type="OrthoDB" id="9808602at2"/>
<accession>A0A6N7YQ37</accession>
<name>A0A6N7YQ37_9PSEU</name>
<feature type="transmembrane region" description="Helical" evidence="2">
    <location>
        <begin position="16"/>
        <end position="39"/>
    </location>
</feature>
<evidence type="ECO:0000313" key="4">
    <source>
        <dbReference type="EMBL" id="MTD55127.1"/>
    </source>
</evidence>
<feature type="domain" description="Bacterial sugar transferase" evidence="3">
    <location>
        <begin position="12"/>
        <end position="205"/>
    </location>
</feature>
<comment type="caution">
    <text evidence="4">The sequence shown here is derived from an EMBL/GenBank/DDBJ whole genome shotgun (WGS) entry which is preliminary data.</text>
</comment>
<evidence type="ECO:0000256" key="1">
    <source>
        <dbReference type="ARBA" id="ARBA00006464"/>
    </source>
</evidence>
<evidence type="ECO:0000313" key="5">
    <source>
        <dbReference type="Proteomes" id="UP000440096"/>
    </source>
</evidence>
<keyword evidence="2" id="KW-0812">Transmembrane</keyword>
<keyword evidence="2" id="KW-1133">Transmembrane helix</keyword>
<keyword evidence="2" id="KW-0472">Membrane</keyword>
<proteinExistence type="inferred from homology"/>
<evidence type="ECO:0000256" key="2">
    <source>
        <dbReference type="SAM" id="Phobius"/>
    </source>
</evidence>
<dbReference type="InterPro" id="IPR003362">
    <property type="entry name" value="Bact_transf"/>
</dbReference>
<dbReference type="GO" id="GO:0016780">
    <property type="term" value="F:phosphotransferase activity, for other substituted phosphate groups"/>
    <property type="evidence" value="ECO:0007669"/>
    <property type="project" value="TreeGrafter"/>
</dbReference>
<sequence>MTEIVADTRLRRGADLIVAVTALIALLPLFAGIALAIRLTSRGPVVYRQCRVGRDERPFVIWKFRTMVANAEDIGPVVSGSEDPRITRVGRWLRATRLDELPQLVNLLRGDMTLIGPRPEVERFICYYSPAERELLTVRPGVLGPGALLFAAAQSQELTVAADPEAHYVAYHLHPKLALDLAYLARRGIRADLALLTRTARVVLKR</sequence>
<evidence type="ECO:0000259" key="3">
    <source>
        <dbReference type="Pfam" id="PF02397"/>
    </source>
</evidence>
<dbReference type="Pfam" id="PF02397">
    <property type="entry name" value="Bac_transf"/>
    <property type="match status" value="1"/>
</dbReference>
<protein>
    <submittedName>
        <fullName evidence="4">Sugar transferase</fullName>
    </submittedName>
</protein>
<dbReference type="PANTHER" id="PTHR30576:SF20">
    <property type="entry name" value="QUINOVOSAMINEPHOSPHOTRANSFERAE-RELATED"/>
    <property type="match status" value="1"/>
</dbReference>
<dbReference type="Proteomes" id="UP000440096">
    <property type="component" value="Unassembled WGS sequence"/>
</dbReference>
<organism evidence="4 5">
    <name type="scientific">Amycolatopsis pithecellobii</name>
    <dbReference type="NCBI Taxonomy" id="664692"/>
    <lineage>
        <taxon>Bacteria</taxon>
        <taxon>Bacillati</taxon>
        <taxon>Actinomycetota</taxon>
        <taxon>Actinomycetes</taxon>
        <taxon>Pseudonocardiales</taxon>
        <taxon>Pseudonocardiaceae</taxon>
        <taxon>Amycolatopsis</taxon>
    </lineage>
</organism>
<keyword evidence="5" id="KW-1185">Reference proteome</keyword>
<dbReference type="RefSeq" id="WP_154757330.1">
    <property type="nucleotide sequence ID" value="NZ_WMBA01000018.1"/>
</dbReference>
<keyword evidence="4" id="KW-0808">Transferase</keyword>
<gene>
    <name evidence="4" type="ORF">GKO32_14215</name>
</gene>
<dbReference type="EMBL" id="WMBA01000018">
    <property type="protein sequence ID" value="MTD55127.1"/>
    <property type="molecule type" value="Genomic_DNA"/>
</dbReference>
<dbReference type="AlphaFoldDB" id="A0A6N7YQ37"/>
<dbReference type="PANTHER" id="PTHR30576">
    <property type="entry name" value="COLANIC BIOSYNTHESIS UDP-GLUCOSE LIPID CARRIER TRANSFERASE"/>
    <property type="match status" value="1"/>
</dbReference>